<dbReference type="Proteomes" id="UP000182658">
    <property type="component" value="Unassembled WGS sequence"/>
</dbReference>
<dbReference type="EMBL" id="KV875107">
    <property type="protein sequence ID" value="OIW23220.1"/>
    <property type="molecule type" value="Genomic_DNA"/>
</dbReference>
<accession>A0A1J7J236</accession>
<dbReference type="AlphaFoldDB" id="A0A1J7J236"/>
<dbReference type="InParanoid" id="A0A1J7J236"/>
<gene>
    <name evidence="1" type="ORF">CONLIGDRAFT_719338</name>
</gene>
<evidence type="ECO:0000313" key="1">
    <source>
        <dbReference type="EMBL" id="OIW23220.1"/>
    </source>
</evidence>
<proteinExistence type="predicted"/>
<reference evidence="1 2" key="1">
    <citation type="submission" date="2016-10" db="EMBL/GenBank/DDBJ databases">
        <title>Draft genome sequence of Coniochaeta ligniaria NRRL30616, a lignocellulolytic fungus for bioabatement of inhibitors in plant biomass hydrolysates.</title>
        <authorList>
            <consortium name="DOE Joint Genome Institute"/>
            <person name="Jimenez D.J."/>
            <person name="Hector R.E."/>
            <person name="Riley R."/>
            <person name="Sun H."/>
            <person name="Grigoriev I.V."/>
            <person name="Van Elsas J.D."/>
            <person name="Nichols N.N."/>
        </authorList>
    </citation>
    <scope>NUCLEOTIDE SEQUENCE [LARGE SCALE GENOMIC DNA]</scope>
    <source>
        <strain evidence="1 2">NRRL 30616</strain>
    </source>
</reference>
<dbReference type="PROSITE" id="PS51257">
    <property type="entry name" value="PROKAR_LIPOPROTEIN"/>
    <property type="match status" value="1"/>
</dbReference>
<feature type="non-terminal residue" evidence="1">
    <location>
        <position position="101"/>
    </location>
</feature>
<organism evidence="1 2">
    <name type="scientific">Coniochaeta ligniaria NRRL 30616</name>
    <dbReference type="NCBI Taxonomy" id="1408157"/>
    <lineage>
        <taxon>Eukaryota</taxon>
        <taxon>Fungi</taxon>
        <taxon>Dikarya</taxon>
        <taxon>Ascomycota</taxon>
        <taxon>Pezizomycotina</taxon>
        <taxon>Sordariomycetes</taxon>
        <taxon>Sordariomycetidae</taxon>
        <taxon>Coniochaetales</taxon>
        <taxon>Coniochaetaceae</taxon>
        <taxon>Coniochaeta</taxon>
    </lineage>
</organism>
<sequence length="101" mass="10867">MRLRSITLVLPSSGLGPAGSGCRLLLRLWLLASVSGGRDAVWRMLVSMPMPSSAHAQLNISHTTLYLGSRQPRQHEDRTLGFSSWTGQTCGDSGETGCVAR</sequence>
<protein>
    <submittedName>
        <fullName evidence="1">Uncharacterized protein</fullName>
    </submittedName>
</protein>
<keyword evidence="2" id="KW-1185">Reference proteome</keyword>
<evidence type="ECO:0000313" key="2">
    <source>
        <dbReference type="Proteomes" id="UP000182658"/>
    </source>
</evidence>
<name>A0A1J7J236_9PEZI</name>